<evidence type="ECO:0000256" key="1">
    <source>
        <dbReference type="ARBA" id="ARBA00022679"/>
    </source>
</evidence>
<keyword evidence="4" id="KW-0489">Methyltransferase</keyword>
<dbReference type="InterPro" id="IPR029063">
    <property type="entry name" value="SAM-dependent_MTases_sf"/>
</dbReference>
<reference evidence="5" key="1">
    <citation type="submission" date="2019-03" db="EMBL/GenBank/DDBJ databases">
        <title>Complete genome of Methylacidiphilum kamchatkense Kam1.</title>
        <authorList>
            <person name="Kruse T."/>
            <person name="Murarilal Ratnadevi C."/>
            <person name="Erikstad H.-A."/>
            <person name="Birkeland N.-K."/>
        </authorList>
    </citation>
    <scope>NUCLEOTIDE SEQUENCE [LARGE SCALE GENOMIC DNA]</scope>
    <source>
        <strain evidence="5">kam1</strain>
    </source>
</reference>
<dbReference type="InterPro" id="IPR013217">
    <property type="entry name" value="Methyltransf_12"/>
</dbReference>
<dbReference type="Pfam" id="PF08242">
    <property type="entry name" value="Methyltransf_12"/>
    <property type="match status" value="1"/>
</dbReference>
<keyword evidence="2" id="KW-0472">Membrane</keyword>
<dbReference type="GO" id="GO:0008168">
    <property type="term" value="F:methyltransferase activity"/>
    <property type="evidence" value="ECO:0007669"/>
    <property type="project" value="UniProtKB-KW"/>
</dbReference>
<dbReference type="PANTHER" id="PTHR43861">
    <property type="entry name" value="TRANS-ACONITATE 2-METHYLTRANSFERASE-RELATED"/>
    <property type="match status" value="1"/>
</dbReference>
<dbReference type="Proteomes" id="UP000315925">
    <property type="component" value="Chromosome"/>
</dbReference>
<evidence type="ECO:0000313" key="5">
    <source>
        <dbReference type="Proteomes" id="UP000315925"/>
    </source>
</evidence>
<accession>A0A516TJL7</accession>
<dbReference type="PANTHER" id="PTHR43861:SF3">
    <property type="entry name" value="PUTATIVE (AFU_ORTHOLOGUE AFUA_2G14390)-RELATED"/>
    <property type="match status" value="1"/>
</dbReference>
<protein>
    <submittedName>
        <fullName evidence="4">Ubiquinone/menaquinone biosynthesis C-methylase UbiE</fullName>
    </submittedName>
</protein>
<keyword evidence="2" id="KW-0812">Transmembrane</keyword>
<keyword evidence="4" id="KW-0830">Ubiquinone</keyword>
<sequence>MLFCNVRSEVYVSIFTHKACAYQIGAFILSPKGKPYFFSSRSIKSKRNIKIGEKTLLFAQYLHMMIRQIFLIIGFFLWFCSFSTYGQHSDQTTVEQKAKHGYHHSFHNVHYYAQLFESKERDKWQKPDRVIESLNIKPGSVVADLGAGTGYFTRRFSKAVGNEGKVYALDSEPAMVDYLQKEVKNKNLSNVIVKLVKSNNPDLDKASIDLIFICEVLHHIDNRIDYLKKLSLSLKKGGKIALIDFYPNAPYGPPQSHRISEKEAIEEFQLAGYKLLKKHNFLPYQYFLEFVPKT</sequence>
<name>A0A516TJL7_9BACT</name>
<proteinExistence type="predicted"/>
<keyword evidence="2" id="KW-1133">Transmembrane helix</keyword>
<dbReference type="SUPFAM" id="SSF53335">
    <property type="entry name" value="S-adenosyl-L-methionine-dependent methyltransferases"/>
    <property type="match status" value="1"/>
</dbReference>
<keyword evidence="1" id="KW-0808">Transferase</keyword>
<dbReference type="GO" id="GO:0032259">
    <property type="term" value="P:methylation"/>
    <property type="evidence" value="ECO:0007669"/>
    <property type="project" value="UniProtKB-KW"/>
</dbReference>
<gene>
    <name evidence="4" type="ORF">kam1_159</name>
</gene>
<dbReference type="AlphaFoldDB" id="A0A516TJL7"/>
<dbReference type="KEGG" id="mkc:kam1_159"/>
<dbReference type="CDD" id="cd02440">
    <property type="entry name" value="AdoMet_MTases"/>
    <property type="match status" value="1"/>
</dbReference>
<dbReference type="Gene3D" id="3.40.50.150">
    <property type="entry name" value="Vaccinia Virus protein VP39"/>
    <property type="match status" value="1"/>
</dbReference>
<evidence type="ECO:0000259" key="3">
    <source>
        <dbReference type="Pfam" id="PF08242"/>
    </source>
</evidence>
<dbReference type="EMBL" id="CP037899">
    <property type="protein sequence ID" value="QDQ41416.1"/>
    <property type="molecule type" value="Genomic_DNA"/>
</dbReference>
<feature type="transmembrane region" description="Helical" evidence="2">
    <location>
        <begin position="56"/>
        <end position="79"/>
    </location>
</feature>
<evidence type="ECO:0000313" key="4">
    <source>
        <dbReference type="EMBL" id="QDQ41416.1"/>
    </source>
</evidence>
<evidence type="ECO:0000256" key="2">
    <source>
        <dbReference type="SAM" id="Phobius"/>
    </source>
</evidence>
<organism evidence="4 5">
    <name type="scientific">Methylacidiphilum kamchatkense Kam1</name>
    <dbReference type="NCBI Taxonomy" id="1202785"/>
    <lineage>
        <taxon>Bacteria</taxon>
        <taxon>Pseudomonadati</taxon>
        <taxon>Verrucomicrobiota</taxon>
        <taxon>Methylacidiphilae</taxon>
        <taxon>Methylacidiphilales</taxon>
        <taxon>Methylacidiphilaceae</taxon>
        <taxon>Methylacidiphilum (ex Ratnadevi et al. 2023)</taxon>
    </lineage>
</organism>
<feature type="domain" description="Methyltransferase type 12" evidence="3">
    <location>
        <begin position="144"/>
        <end position="240"/>
    </location>
</feature>